<dbReference type="InterPro" id="IPR030678">
    <property type="entry name" value="Peptide/Ni-bd"/>
</dbReference>
<proteinExistence type="inferred from homology"/>
<evidence type="ECO:0000256" key="3">
    <source>
        <dbReference type="ARBA" id="ARBA00022448"/>
    </source>
</evidence>
<dbReference type="PROSITE" id="PS51257">
    <property type="entry name" value="PROKAR_LIPOPROTEIN"/>
    <property type="match status" value="1"/>
</dbReference>
<dbReference type="RefSeq" id="WP_337337170.1">
    <property type="nucleotide sequence ID" value="NZ_JBBDGL010000001.1"/>
</dbReference>
<keyword evidence="8" id="KW-1185">Reference proteome</keyword>
<keyword evidence="4 5" id="KW-0732">Signal</keyword>
<keyword evidence="3" id="KW-0813">Transport</keyword>
<evidence type="ECO:0000256" key="1">
    <source>
        <dbReference type="ARBA" id="ARBA00004196"/>
    </source>
</evidence>
<comment type="subcellular location">
    <subcellularLocation>
        <location evidence="1">Cell envelope</location>
    </subcellularLocation>
</comment>
<dbReference type="Pfam" id="PF00496">
    <property type="entry name" value="SBP_bac_5"/>
    <property type="match status" value="1"/>
</dbReference>
<dbReference type="Gene3D" id="3.10.105.10">
    <property type="entry name" value="Dipeptide-binding Protein, Domain 3"/>
    <property type="match status" value="1"/>
</dbReference>
<gene>
    <name evidence="7" type="ORF">WDU96_03895</name>
</gene>
<feature type="signal peptide" evidence="5">
    <location>
        <begin position="1"/>
        <end position="18"/>
    </location>
</feature>
<reference evidence="7 8" key="1">
    <citation type="submission" date="2024-02" db="EMBL/GenBank/DDBJ databases">
        <authorList>
            <person name="Saticioglu I.B."/>
        </authorList>
    </citation>
    <scope>NUCLEOTIDE SEQUENCE [LARGE SCALE GENOMIC DNA]</scope>
    <source>
        <strain evidence="7 8">Mu-86</strain>
    </source>
</reference>
<dbReference type="InterPro" id="IPR000914">
    <property type="entry name" value="SBP_5_dom"/>
</dbReference>
<evidence type="ECO:0000256" key="4">
    <source>
        <dbReference type="ARBA" id="ARBA00022729"/>
    </source>
</evidence>
<dbReference type="PANTHER" id="PTHR30290:SF10">
    <property type="entry name" value="PERIPLASMIC OLIGOPEPTIDE-BINDING PROTEIN-RELATED"/>
    <property type="match status" value="1"/>
</dbReference>
<dbReference type="InterPro" id="IPR039424">
    <property type="entry name" value="SBP_5"/>
</dbReference>
<dbReference type="EMBL" id="JBBDGL010000001">
    <property type="protein sequence ID" value="MEJ1154742.1"/>
    <property type="molecule type" value="Genomic_DNA"/>
</dbReference>
<evidence type="ECO:0000313" key="7">
    <source>
        <dbReference type="EMBL" id="MEJ1154742.1"/>
    </source>
</evidence>
<organism evidence="7 8">
    <name type="scientific">Microbacterium marmarense</name>
    <dbReference type="NCBI Taxonomy" id="3122051"/>
    <lineage>
        <taxon>Bacteria</taxon>
        <taxon>Bacillati</taxon>
        <taxon>Actinomycetota</taxon>
        <taxon>Actinomycetes</taxon>
        <taxon>Micrococcales</taxon>
        <taxon>Microbacteriaceae</taxon>
        <taxon>Microbacterium</taxon>
    </lineage>
</organism>
<dbReference type="SUPFAM" id="SSF53850">
    <property type="entry name" value="Periplasmic binding protein-like II"/>
    <property type="match status" value="1"/>
</dbReference>
<evidence type="ECO:0000256" key="5">
    <source>
        <dbReference type="SAM" id="SignalP"/>
    </source>
</evidence>
<comment type="similarity">
    <text evidence="2">Belongs to the bacterial solute-binding protein 5 family.</text>
</comment>
<evidence type="ECO:0000313" key="8">
    <source>
        <dbReference type="Proteomes" id="UP001368654"/>
    </source>
</evidence>
<comment type="caution">
    <text evidence="7">The sequence shown here is derived from an EMBL/GenBank/DDBJ whole genome shotgun (WGS) entry which is preliminary data.</text>
</comment>
<name>A0ABU8LR58_9MICO</name>
<sequence length="509" mass="55121">MNRRTIAGVALVSVLALAGCSGGGSEGAPEGSTETQELNIGMTLDVTSFSPQEAADGYAIPYYQLPYDTLIRHTADGEYVPMLAQEWSYDEDQTALTLTLEEGIEFDDGTPLDAEAVKANLEASRDGTGIMSAQLASVESVEAVDETTVVLNLVAPDPALLWNLSSPGGSIGNPTKIGTDEMVTVPDGTGPYVYDQAASNIGAEYVFTKRDDYWDADTLDLPYDTITLTPLTEAAARVNALLAGEVDGAPIDQTTVAQVEGSGKQVVQYPASGVFGFFITDHDGTMVPALADVEVRQAINMAFDRATMLANLRGGYGLTTEQVFNAQGDVWDESINDTYGYDPETAKQMIVDAGYPDGFSIDMPLLAFPEADILTQAFADVGITINWETLASQEVFPQILSGKYPMFLFQLQSTDPWQAIQFFISPEATWNTSHQSNPELDAMIEKAQYATSDEERTATYREINEWLVDNAWFAPMYFSDNLYGASTDVDVTAPYQQPVPSIYDYAPAA</sequence>
<protein>
    <submittedName>
        <fullName evidence="7">ABC transporter substrate-binding protein</fullName>
    </submittedName>
</protein>
<evidence type="ECO:0000259" key="6">
    <source>
        <dbReference type="Pfam" id="PF00496"/>
    </source>
</evidence>
<dbReference type="PANTHER" id="PTHR30290">
    <property type="entry name" value="PERIPLASMIC BINDING COMPONENT OF ABC TRANSPORTER"/>
    <property type="match status" value="1"/>
</dbReference>
<feature type="domain" description="Solute-binding protein family 5" evidence="6">
    <location>
        <begin position="78"/>
        <end position="421"/>
    </location>
</feature>
<dbReference type="PIRSF" id="PIRSF002741">
    <property type="entry name" value="MppA"/>
    <property type="match status" value="1"/>
</dbReference>
<evidence type="ECO:0000256" key="2">
    <source>
        <dbReference type="ARBA" id="ARBA00005695"/>
    </source>
</evidence>
<dbReference type="Proteomes" id="UP001368654">
    <property type="component" value="Unassembled WGS sequence"/>
</dbReference>
<feature type="chain" id="PRO_5046002276" evidence="5">
    <location>
        <begin position="19"/>
        <end position="509"/>
    </location>
</feature>
<accession>A0ABU8LR58</accession>
<dbReference type="Gene3D" id="3.40.190.10">
    <property type="entry name" value="Periplasmic binding protein-like II"/>
    <property type="match status" value="1"/>
</dbReference>